<protein>
    <submittedName>
        <fullName evidence="2">Uncharacterized protein</fullName>
    </submittedName>
</protein>
<reference evidence="2" key="2">
    <citation type="submission" date="2023-06" db="EMBL/GenBank/DDBJ databases">
        <authorList>
            <person name="Swenson N.G."/>
            <person name="Wegrzyn J.L."/>
            <person name="Mcevoy S.L."/>
        </authorList>
    </citation>
    <scope>NUCLEOTIDE SEQUENCE</scope>
    <source>
        <strain evidence="2">NS2018</strain>
        <tissue evidence="2">Leaf</tissue>
    </source>
</reference>
<gene>
    <name evidence="2" type="ORF">LWI29_029036</name>
</gene>
<dbReference type="AlphaFoldDB" id="A0AA39RN47"/>
<proteinExistence type="predicted"/>
<evidence type="ECO:0000256" key="1">
    <source>
        <dbReference type="SAM" id="MobiDB-lite"/>
    </source>
</evidence>
<organism evidence="2 3">
    <name type="scientific">Acer saccharum</name>
    <name type="common">Sugar maple</name>
    <dbReference type="NCBI Taxonomy" id="4024"/>
    <lineage>
        <taxon>Eukaryota</taxon>
        <taxon>Viridiplantae</taxon>
        <taxon>Streptophyta</taxon>
        <taxon>Embryophyta</taxon>
        <taxon>Tracheophyta</taxon>
        <taxon>Spermatophyta</taxon>
        <taxon>Magnoliopsida</taxon>
        <taxon>eudicotyledons</taxon>
        <taxon>Gunneridae</taxon>
        <taxon>Pentapetalae</taxon>
        <taxon>rosids</taxon>
        <taxon>malvids</taxon>
        <taxon>Sapindales</taxon>
        <taxon>Sapindaceae</taxon>
        <taxon>Hippocastanoideae</taxon>
        <taxon>Acereae</taxon>
        <taxon>Acer</taxon>
    </lineage>
</organism>
<evidence type="ECO:0000313" key="2">
    <source>
        <dbReference type="EMBL" id="KAK0577175.1"/>
    </source>
</evidence>
<dbReference type="Proteomes" id="UP001168877">
    <property type="component" value="Unassembled WGS sequence"/>
</dbReference>
<dbReference type="EMBL" id="JAUESC010000386">
    <property type="protein sequence ID" value="KAK0577175.1"/>
    <property type="molecule type" value="Genomic_DNA"/>
</dbReference>
<evidence type="ECO:0000313" key="3">
    <source>
        <dbReference type="Proteomes" id="UP001168877"/>
    </source>
</evidence>
<accession>A0AA39RN47</accession>
<name>A0AA39RN47_ACESA</name>
<reference evidence="2" key="1">
    <citation type="journal article" date="2022" name="Plant J.">
        <title>Strategies of tolerance reflected in two North American maple genomes.</title>
        <authorList>
            <person name="McEvoy S.L."/>
            <person name="Sezen U.U."/>
            <person name="Trouern-Trend A."/>
            <person name="McMahon S.M."/>
            <person name="Schaberg P.G."/>
            <person name="Yang J."/>
            <person name="Wegrzyn J.L."/>
            <person name="Swenson N.G."/>
        </authorList>
    </citation>
    <scope>NUCLEOTIDE SEQUENCE</scope>
    <source>
        <strain evidence="2">NS2018</strain>
    </source>
</reference>
<sequence>MWWSGGGDGYVAADGGGKSWMLPPLKLREVPSPTPPVPDLRRDPPDRRARAAVRQIQFGRLNLVQIQFRSSSDPVLRPSNPVE</sequence>
<keyword evidence="3" id="KW-1185">Reference proteome</keyword>
<feature type="region of interest" description="Disordered" evidence="1">
    <location>
        <begin position="22"/>
        <end position="45"/>
    </location>
</feature>
<comment type="caution">
    <text evidence="2">The sequence shown here is derived from an EMBL/GenBank/DDBJ whole genome shotgun (WGS) entry which is preliminary data.</text>
</comment>